<dbReference type="GO" id="GO:0016491">
    <property type="term" value="F:oxidoreductase activity"/>
    <property type="evidence" value="ECO:0007669"/>
    <property type="project" value="InterPro"/>
</dbReference>
<dbReference type="InterPro" id="IPR013740">
    <property type="entry name" value="Redoxin"/>
</dbReference>
<dbReference type="PANTHER" id="PTHR42852">
    <property type="entry name" value="THIOL:DISULFIDE INTERCHANGE PROTEIN DSBE"/>
    <property type="match status" value="1"/>
</dbReference>
<organism evidence="3 4">
    <name type="scientific">Undibacterium terreum</name>
    <dbReference type="NCBI Taxonomy" id="1224302"/>
    <lineage>
        <taxon>Bacteria</taxon>
        <taxon>Pseudomonadati</taxon>
        <taxon>Pseudomonadota</taxon>
        <taxon>Betaproteobacteria</taxon>
        <taxon>Burkholderiales</taxon>
        <taxon>Oxalobacteraceae</taxon>
        <taxon>Undibacterium</taxon>
    </lineage>
</organism>
<dbReference type="PANTHER" id="PTHR42852:SF18">
    <property type="entry name" value="CHROMOSOME UNDETERMINED SCAFFOLD_47, WHOLE GENOME SHOTGUN SEQUENCE"/>
    <property type="match status" value="1"/>
</dbReference>
<reference evidence="3" key="2">
    <citation type="submission" date="2020-09" db="EMBL/GenBank/DDBJ databases">
        <authorList>
            <person name="Sun Q."/>
            <person name="Zhou Y."/>
        </authorList>
    </citation>
    <scope>NUCLEOTIDE SEQUENCE</scope>
    <source>
        <strain evidence="3">CGMCC 1.10998</strain>
    </source>
</reference>
<keyword evidence="1" id="KW-0732">Signal</keyword>
<dbReference type="InterPro" id="IPR013766">
    <property type="entry name" value="Thioredoxin_domain"/>
</dbReference>
<feature type="signal peptide" evidence="1">
    <location>
        <begin position="1"/>
        <end position="16"/>
    </location>
</feature>
<evidence type="ECO:0000259" key="2">
    <source>
        <dbReference type="PROSITE" id="PS51352"/>
    </source>
</evidence>
<accession>A0A916UZY6</accession>
<dbReference type="AlphaFoldDB" id="A0A916UZY6"/>
<evidence type="ECO:0000256" key="1">
    <source>
        <dbReference type="SAM" id="SignalP"/>
    </source>
</evidence>
<comment type="caution">
    <text evidence="3">The sequence shown here is derived from an EMBL/GenBank/DDBJ whole genome shotgun (WGS) entry which is preliminary data.</text>
</comment>
<dbReference type="InterPro" id="IPR050553">
    <property type="entry name" value="Thioredoxin_ResA/DsbE_sf"/>
</dbReference>
<proteinExistence type="predicted"/>
<dbReference type="Pfam" id="PF08534">
    <property type="entry name" value="Redoxin"/>
    <property type="match status" value="1"/>
</dbReference>
<gene>
    <name evidence="3" type="ORF">GCM10011396_50230</name>
</gene>
<dbReference type="InterPro" id="IPR036249">
    <property type="entry name" value="Thioredoxin-like_sf"/>
</dbReference>
<dbReference type="CDD" id="cd02966">
    <property type="entry name" value="TlpA_like_family"/>
    <property type="match status" value="1"/>
</dbReference>
<name>A0A916UZY6_9BURK</name>
<dbReference type="Gene3D" id="3.40.30.10">
    <property type="entry name" value="Glutaredoxin"/>
    <property type="match status" value="1"/>
</dbReference>
<evidence type="ECO:0000313" key="3">
    <source>
        <dbReference type="EMBL" id="GGC96745.1"/>
    </source>
</evidence>
<evidence type="ECO:0000313" key="4">
    <source>
        <dbReference type="Proteomes" id="UP000637423"/>
    </source>
</evidence>
<keyword evidence="4" id="KW-1185">Reference proteome</keyword>
<feature type="domain" description="Thioredoxin" evidence="2">
    <location>
        <begin position="17"/>
        <end position="156"/>
    </location>
</feature>
<protein>
    <submittedName>
        <fullName evidence="3">Thiol:disulfide interchange protein</fullName>
    </submittedName>
</protein>
<reference evidence="3" key="1">
    <citation type="journal article" date="2014" name="Int. J. Syst. Evol. Microbiol.">
        <title>Complete genome sequence of Corynebacterium casei LMG S-19264T (=DSM 44701T), isolated from a smear-ripened cheese.</title>
        <authorList>
            <consortium name="US DOE Joint Genome Institute (JGI-PGF)"/>
            <person name="Walter F."/>
            <person name="Albersmeier A."/>
            <person name="Kalinowski J."/>
            <person name="Ruckert C."/>
        </authorList>
    </citation>
    <scope>NUCLEOTIDE SEQUENCE</scope>
    <source>
        <strain evidence="3">CGMCC 1.10998</strain>
    </source>
</reference>
<dbReference type="EMBL" id="BMED01000007">
    <property type="protein sequence ID" value="GGC96745.1"/>
    <property type="molecule type" value="Genomic_DNA"/>
</dbReference>
<dbReference type="SUPFAM" id="SSF52833">
    <property type="entry name" value="Thioredoxin-like"/>
    <property type="match status" value="1"/>
</dbReference>
<dbReference type="PROSITE" id="PS51352">
    <property type="entry name" value="THIOREDOXIN_2"/>
    <property type="match status" value="1"/>
</dbReference>
<sequence>MLCAGIVALQANLAFAVETGSLAPDFSLQGIAHPLQLSDFKGKVVYLDFWASWCGPCKQSFPWMNDLQAKYGPQGFKVIAVNVDTNAEEWKKFLEKVPARFDIALDPQGTVASQYKVKAMPTSLIIGSDGKVLVEHQGFNERTRSRSEKILSSLFGDKQ</sequence>
<dbReference type="Proteomes" id="UP000637423">
    <property type="component" value="Unassembled WGS sequence"/>
</dbReference>
<feature type="chain" id="PRO_5036977979" evidence="1">
    <location>
        <begin position="17"/>
        <end position="159"/>
    </location>
</feature>